<name>B3EK28_CHLPB</name>
<evidence type="ECO:0000313" key="1">
    <source>
        <dbReference type="EMBL" id="ACE03096.1"/>
    </source>
</evidence>
<reference evidence="1" key="1">
    <citation type="submission" date="2008-06" db="EMBL/GenBank/DDBJ databases">
        <title>Complete sequence of Chlorobium phaeobacteroides BS1.</title>
        <authorList>
            <consortium name="US DOE Joint Genome Institute"/>
            <person name="Lucas S."/>
            <person name="Copeland A."/>
            <person name="Lapidus A."/>
            <person name="Glavina del Rio T."/>
            <person name="Dalin E."/>
            <person name="Tice H."/>
            <person name="Bruce D."/>
            <person name="Goodwin L."/>
            <person name="Pitluck S."/>
            <person name="Schmutz J."/>
            <person name="Larimer F."/>
            <person name="Land M."/>
            <person name="Hauser L."/>
            <person name="Kyrpides N."/>
            <person name="Ovchinnikova G."/>
            <person name="Li T."/>
            <person name="Liu Z."/>
            <person name="Zhao F."/>
            <person name="Overmann J."/>
            <person name="Bryant D.A."/>
            <person name="Richardson P."/>
        </authorList>
    </citation>
    <scope>NUCLEOTIDE SEQUENCE [LARGE SCALE GENOMIC DNA]</scope>
    <source>
        <strain evidence="1">BS1</strain>
    </source>
</reference>
<sequence length="306" mass="35555">MRFFESLRIDFSAKVKWRMLCDRNPLFVTMQDKYSVRAFARSRGVKTAELLFVTDRPETIPFDELPPRYLIKANHGCRWNILCYDSRFYQFKDGRDLVNQDGSFLNTHSAARYEISKAEVIGLCREWLSRDYSRNEWAYRQIRPKIVIEELLESKDEKSLKDYRLYTFHGVVKAINVGSPVFRNNGENVFFDADWNEIVLTKYSEARPDPLPEMPAGFGEMIQAAQNLCESIDFARVDLYDTSKGVILGEITIYPGGGRKLTPCPRFNTWLGDQWRIGTSDSIAAFILMVAFTLRSYAKRLIQVRT</sequence>
<proteinExistence type="predicted"/>
<protein>
    <recommendedName>
        <fullName evidence="2">ATP-grasp domain-containing protein</fullName>
    </recommendedName>
</protein>
<evidence type="ECO:0008006" key="2">
    <source>
        <dbReference type="Google" id="ProtNLM"/>
    </source>
</evidence>
<dbReference type="HOGENOM" id="CLU_908185_0_0_10"/>
<dbReference type="STRING" id="331678.Cphamn1_0114"/>
<gene>
    <name evidence="1" type="ordered locus">Cphamn1_0114</name>
</gene>
<organism evidence="1">
    <name type="scientific">Chlorobium phaeobacteroides (strain BS1)</name>
    <dbReference type="NCBI Taxonomy" id="331678"/>
    <lineage>
        <taxon>Bacteria</taxon>
        <taxon>Pseudomonadati</taxon>
        <taxon>Chlorobiota</taxon>
        <taxon>Chlorobiia</taxon>
        <taxon>Chlorobiales</taxon>
        <taxon>Chlorobiaceae</taxon>
        <taxon>Chlorobium/Pelodictyon group</taxon>
        <taxon>Chlorobium</taxon>
    </lineage>
</organism>
<dbReference type="InterPro" id="IPR029465">
    <property type="entry name" value="ATPgrasp_TupA"/>
</dbReference>
<dbReference type="Pfam" id="PF14305">
    <property type="entry name" value="ATPgrasp_TupA"/>
    <property type="match status" value="1"/>
</dbReference>
<dbReference type="AlphaFoldDB" id="B3EK28"/>
<dbReference type="eggNOG" id="COG2182">
    <property type="taxonomic scope" value="Bacteria"/>
</dbReference>
<accession>B3EK28</accession>
<dbReference type="KEGG" id="cpb:Cphamn1_0114"/>
<dbReference type="OrthoDB" id="9791827at2"/>
<dbReference type="EMBL" id="CP001101">
    <property type="protein sequence ID" value="ACE03096.1"/>
    <property type="molecule type" value="Genomic_DNA"/>
</dbReference>